<name>A0A418KMX0_9ACTN</name>
<comment type="caution">
    <text evidence="2">The sequence shown here is derived from an EMBL/GenBank/DDBJ whole genome shotgun (WGS) entry which is preliminary data.</text>
</comment>
<feature type="transmembrane region" description="Helical" evidence="1">
    <location>
        <begin position="47"/>
        <end position="67"/>
    </location>
</feature>
<keyword evidence="1" id="KW-0812">Transmembrane</keyword>
<keyword evidence="3" id="KW-1185">Reference proteome</keyword>
<reference evidence="2 3" key="1">
    <citation type="submission" date="2018-09" db="EMBL/GenBank/DDBJ databases">
        <title>Isolation, diversity and antifungal activity of actinobacteria from wheat.</title>
        <authorList>
            <person name="Han C."/>
        </authorList>
    </citation>
    <scope>NUCLEOTIDE SEQUENCE [LARGE SCALE GENOMIC DNA]</scope>
    <source>
        <strain evidence="2 3">NEAU-YY265</strain>
    </source>
</reference>
<accession>A0A418KMX0</accession>
<keyword evidence="1" id="KW-1133">Transmembrane helix</keyword>
<feature type="transmembrane region" description="Helical" evidence="1">
    <location>
        <begin position="74"/>
        <end position="95"/>
    </location>
</feature>
<evidence type="ECO:0000313" key="2">
    <source>
        <dbReference type="EMBL" id="RIQ20249.1"/>
    </source>
</evidence>
<dbReference type="AlphaFoldDB" id="A0A418KMX0"/>
<proteinExistence type="predicted"/>
<evidence type="ECO:0000313" key="3">
    <source>
        <dbReference type="Proteomes" id="UP000284057"/>
    </source>
</evidence>
<protein>
    <submittedName>
        <fullName evidence="2">Uncharacterized protein</fullName>
    </submittedName>
</protein>
<dbReference type="EMBL" id="QUAL01000175">
    <property type="protein sequence ID" value="RIQ20249.1"/>
    <property type="molecule type" value="Genomic_DNA"/>
</dbReference>
<organism evidence="2 3">
    <name type="scientific">Jiangella rhizosphaerae</name>
    <dbReference type="NCBI Taxonomy" id="2293569"/>
    <lineage>
        <taxon>Bacteria</taxon>
        <taxon>Bacillati</taxon>
        <taxon>Actinomycetota</taxon>
        <taxon>Actinomycetes</taxon>
        <taxon>Jiangellales</taxon>
        <taxon>Jiangellaceae</taxon>
        <taxon>Jiangella</taxon>
    </lineage>
</organism>
<dbReference type="OrthoDB" id="3628713at2"/>
<gene>
    <name evidence="2" type="ORF">DY240_18675</name>
</gene>
<evidence type="ECO:0000256" key="1">
    <source>
        <dbReference type="SAM" id="Phobius"/>
    </source>
</evidence>
<keyword evidence="1" id="KW-0472">Membrane</keyword>
<dbReference type="Proteomes" id="UP000284057">
    <property type="component" value="Unassembled WGS sequence"/>
</dbReference>
<sequence>MARVAAVAAALSGLPSTLCTVVVGGDPLASTRAAGTLLPGRRSRPSVAGGVVAHVAVSAGWTALLLAVARRRPLGVAGGLLAGAAIAVLDLELVGRRYPAIRALPRGPQWLDHLAFGAVVGAFSRDSGAAPQGRDRR</sequence>